<evidence type="ECO:0000313" key="11">
    <source>
        <dbReference type="EMBL" id="GHA49138.1"/>
    </source>
</evidence>
<accession>A0ABQ3CZS7</accession>
<evidence type="ECO:0000256" key="7">
    <source>
        <dbReference type="ARBA" id="ARBA00022842"/>
    </source>
</evidence>
<keyword evidence="5" id="KW-0479">Metal-binding</keyword>
<proteinExistence type="inferred from homology"/>
<evidence type="ECO:0000256" key="5">
    <source>
        <dbReference type="ARBA" id="ARBA00022723"/>
    </source>
</evidence>
<keyword evidence="8" id="KW-0694">RNA-binding</keyword>
<evidence type="ECO:0000256" key="4">
    <source>
        <dbReference type="ARBA" id="ARBA00022695"/>
    </source>
</evidence>
<dbReference type="Gene3D" id="3.30.460.10">
    <property type="entry name" value="Beta Polymerase, domain 2"/>
    <property type="match status" value="1"/>
</dbReference>
<keyword evidence="12" id="KW-1185">Reference proteome</keyword>
<gene>
    <name evidence="11" type="ORF">GCM10008927_12900</name>
</gene>
<evidence type="ECO:0000313" key="12">
    <source>
        <dbReference type="Proteomes" id="UP000634455"/>
    </source>
</evidence>
<feature type="domain" description="tRNA nucleotidyltransferase/poly(A) polymerase RNA and SrmB- binding" evidence="10">
    <location>
        <begin position="182"/>
        <end position="236"/>
    </location>
</feature>
<evidence type="ECO:0000256" key="2">
    <source>
        <dbReference type="ARBA" id="ARBA00022679"/>
    </source>
</evidence>
<dbReference type="CDD" id="cd05398">
    <property type="entry name" value="NT_ClassII-CCAase"/>
    <property type="match status" value="1"/>
</dbReference>
<dbReference type="SUPFAM" id="SSF81891">
    <property type="entry name" value="Poly A polymerase C-terminal region-like"/>
    <property type="match status" value="1"/>
</dbReference>
<dbReference type="Proteomes" id="UP000634455">
    <property type="component" value="Unassembled WGS sequence"/>
</dbReference>
<feature type="domain" description="Poly A polymerase head" evidence="9">
    <location>
        <begin position="27"/>
        <end position="149"/>
    </location>
</feature>
<comment type="similarity">
    <text evidence="8">Belongs to the tRNA nucleotidyltransferase/poly(A) polymerase family.</text>
</comment>
<name>A0ABQ3CZS7_9RHOB</name>
<evidence type="ECO:0000259" key="10">
    <source>
        <dbReference type="Pfam" id="PF12627"/>
    </source>
</evidence>
<evidence type="ECO:0000256" key="8">
    <source>
        <dbReference type="RuleBase" id="RU003953"/>
    </source>
</evidence>
<dbReference type="Gene3D" id="1.10.3090.10">
    <property type="entry name" value="cca-adding enzyme, domain 2"/>
    <property type="match status" value="1"/>
</dbReference>
<dbReference type="Pfam" id="PF01743">
    <property type="entry name" value="PolyA_pol"/>
    <property type="match status" value="1"/>
</dbReference>
<organism evidence="11 12">
    <name type="scientific">Paramylibacter ulvae</name>
    <dbReference type="NCBI Taxonomy" id="1651968"/>
    <lineage>
        <taxon>Bacteria</taxon>
        <taxon>Pseudomonadati</taxon>
        <taxon>Pseudomonadota</taxon>
        <taxon>Alphaproteobacteria</taxon>
        <taxon>Rhodobacterales</taxon>
        <taxon>Paracoccaceae</taxon>
        <taxon>Paramylibacter</taxon>
    </lineage>
</organism>
<protein>
    <submittedName>
        <fullName evidence="11">Poly(A) polymerase</fullName>
    </submittedName>
</protein>
<keyword evidence="3" id="KW-0819">tRNA processing</keyword>
<evidence type="ECO:0000256" key="3">
    <source>
        <dbReference type="ARBA" id="ARBA00022694"/>
    </source>
</evidence>
<dbReference type="PANTHER" id="PTHR46173">
    <property type="entry name" value="CCA TRNA NUCLEOTIDYLTRANSFERASE 1, MITOCHONDRIAL"/>
    <property type="match status" value="1"/>
</dbReference>
<keyword evidence="2 8" id="KW-0808">Transferase</keyword>
<dbReference type="InterPro" id="IPR050264">
    <property type="entry name" value="Bact_CCA-adding_enz_type3_sf"/>
</dbReference>
<evidence type="ECO:0000256" key="1">
    <source>
        <dbReference type="ARBA" id="ARBA00001946"/>
    </source>
</evidence>
<dbReference type="InterPro" id="IPR043519">
    <property type="entry name" value="NT_sf"/>
</dbReference>
<sequence>MHISADWLNQQNTRTVMTLLTGAGYEAYFVGGCVRNALLNEPASDIDISTNAHPDAVVKIATAAGIKSIPTGIDHGTVTIVIGGDAYEITTFRKDIATDGRRAIVAYADNIIDDARRRDFTMNAIYADQSGKVTDPLNGLPDLLARHVRFIDGPDQRIAEDYLRILRFFRFTAWYGDINNGIDAEGLAACARGLDGLQNLSRERVGGEVSKLLSAPNPAPAVAAMAQSGVLAQTIKGAQHQFLAPLIHLEQQFDVAPNWIARLVCLTRDAQDLRLSRKDENQRINLIKLLDNNPPPHAAAYRYGATLAYSAALILAASLESVPPKKLRENIALANEVVFPIKSTDLSDQLQGKSLGNALRKLERRWIQSRFTMTKQELLNEL</sequence>
<evidence type="ECO:0000256" key="6">
    <source>
        <dbReference type="ARBA" id="ARBA00022741"/>
    </source>
</evidence>
<dbReference type="InterPro" id="IPR002646">
    <property type="entry name" value="PolA_pol_head_dom"/>
</dbReference>
<keyword evidence="4" id="KW-0548">Nucleotidyltransferase</keyword>
<comment type="cofactor">
    <cofactor evidence="1">
        <name>Mg(2+)</name>
        <dbReference type="ChEBI" id="CHEBI:18420"/>
    </cofactor>
</comment>
<reference evidence="12" key="1">
    <citation type="journal article" date="2019" name="Int. J. Syst. Evol. Microbiol.">
        <title>The Global Catalogue of Microorganisms (GCM) 10K type strain sequencing project: providing services to taxonomists for standard genome sequencing and annotation.</title>
        <authorList>
            <consortium name="The Broad Institute Genomics Platform"/>
            <consortium name="The Broad Institute Genome Sequencing Center for Infectious Disease"/>
            <person name="Wu L."/>
            <person name="Ma J."/>
        </authorList>
    </citation>
    <scope>NUCLEOTIDE SEQUENCE [LARGE SCALE GENOMIC DNA]</scope>
    <source>
        <strain evidence="12">KCTC 32465</strain>
    </source>
</reference>
<dbReference type="PANTHER" id="PTHR46173:SF1">
    <property type="entry name" value="CCA TRNA NUCLEOTIDYLTRANSFERASE 1, MITOCHONDRIAL"/>
    <property type="match status" value="1"/>
</dbReference>
<keyword evidence="6" id="KW-0547">Nucleotide-binding</keyword>
<keyword evidence="7" id="KW-0460">Magnesium</keyword>
<dbReference type="Pfam" id="PF12627">
    <property type="entry name" value="PolyA_pol_RNAbd"/>
    <property type="match status" value="1"/>
</dbReference>
<comment type="caution">
    <text evidence="11">The sequence shown here is derived from an EMBL/GenBank/DDBJ whole genome shotgun (WGS) entry which is preliminary data.</text>
</comment>
<evidence type="ECO:0000259" key="9">
    <source>
        <dbReference type="Pfam" id="PF01743"/>
    </source>
</evidence>
<dbReference type="SUPFAM" id="SSF81301">
    <property type="entry name" value="Nucleotidyltransferase"/>
    <property type="match status" value="1"/>
</dbReference>
<dbReference type="EMBL" id="BMZF01000002">
    <property type="protein sequence ID" value="GHA49138.1"/>
    <property type="molecule type" value="Genomic_DNA"/>
</dbReference>
<dbReference type="InterPro" id="IPR032828">
    <property type="entry name" value="PolyA_RNA-bd"/>
</dbReference>